<dbReference type="EMBL" id="JAODAN010000011">
    <property type="protein sequence ID" value="KAK1921294.1"/>
    <property type="molecule type" value="Genomic_DNA"/>
</dbReference>
<dbReference type="GO" id="GO:0016929">
    <property type="term" value="F:deSUMOylase activity"/>
    <property type="evidence" value="ECO:0007669"/>
    <property type="project" value="TreeGrafter"/>
</dbReference>
<protein>
    <recommendedName>
        <fullName evidence="6">Ubiquitin-like protease family profile domain-containing protein</fullName>
    </recommendedName>
</protein>
<dbReference type="SUPFAM" id="SSF54001">
    <property type="entry name" value="Cysteine proteinases"/>
    <property type="match status" value="1"/>
</dbReference>
<feature type="compositionally biased region" description="Low complexity" evidence="5">
    <location>
        <begin position="89"/>
        <end position="98"/>
    </location>
</feature>
<keyword evidence="3" id="KW-0378">Hydrolase</keyword>
<feature type="region of interest" description="Disordered" evidence="5">
    <location>
        <begin position="1"/>
        <end position="26"/>
    </location>
</feature>
<evidence type="ECO:0000256" key="3">
    <source>
        <dbReference type="ARBA" id="ARBA00022801"/>
    </source>
</evidence>
<dbReference type="Proteomes" id="UP001182556">
    <property type="component" value="Unassembled WGS sequence"/>
</dbReference>
<evidence type="ECO:0000259" key="6">
    <source>
        <dbReference type="PROSITE" id="PS50600"/>
    </source>
</evidence>
<evidence type="ECO:0000256" key="5">
    <source>
        <dbReference type="SAM" id="MobiDB-lite"/>
    </source>
</evidence>
<dbReference type="Pfam" id="PF02902">
    <property type="entry name" value="Peptidase_C48"/>
    <property type="match status" value="1"/>
</dbReference>
<feature type="compositionally biased region" description="Polar residues" evidence="5">
    <location>
        <begin position="131"/>
        <end position="156"/>
    </location>
</feature>
<feature type="compositionally biased region" description="Acidic residues" evidence="5">
    <location>
        <begin position="211"/>
        <end position="220"/>
    </location>
</feature>
<evidence type="ECO:0000313" key="7">
    <source>
        <dbReference type="EMBL" id="KAK1921294.1"/>
    </source>
</evidence>
<dbReference type="PANTHER" id="PTHR12606">
    <property type="entry name" value="SENTRIN/SUMO-SPECIFIC PROTEASE"/>
    <property type="match status" value="1"/>
</dbReference>
<reference evidence="7" key="1">
    <citation type="submission" date="2023-02" db="EMBL/GenBank/DDBJ databases">
        <title>Identification and recombinant expression of a fungal hydrolase from Papiliotrema laurentii that hydrolyzes apple cutin and clears colloidal polyester polyurethane.</title>
        <authorList>
            <consortium name="DOE Joint Genome Institute"/>
            <person name="Roman V.A."/>
            <person name="Bojanowski C."/>
            <person name="Crable B.R."/>
            <person name="Wagner D.N."/>
            <person name="Hung C.S."/>
            <person name="Nadeau L.J."/>
            <person name="Schratz L."/>
            <person name="Haridas S."/>
            <person name="Pangilinan J."/>
            <person name="Lipzen A."/>
            <person name="Na H."/>
            <person name="Yan M."/>
            <person name="Ng V."/>
            <person name="Grigoriev I.V."/>
            <person name="Spatafora J.W."/>
            <person name="Barlow D."/>
            <person name="Biffinger J."/>
            <person name="Kelley-Loughnane N."/>
            <person name="Varaljay V.A."/>
            <person name="Crookes-Goodson W.J."/>
        </authorList>
    </citation>
    <scope>NUCLEOTIDE SEQUENCE</scope>
    <source>
        <strain evidence="7">5307AH</strain>
    </source>
</reference>
<feature type="domain" description="Ubiquitin-like protease family profile" evidence="6">
    <location>
        <begin position="479"/>
        <end position="651"/>
    </location>
</feature>
<feature type="compositionally biased region" description="Low complexity" evidence="5">
    <location>
        <begin position="269"/>
        <end position="278"/>
    </location>
</feature>
<comment type="caution">
    <text evidence="7">The sequence shown here is derived from an EMBL/GenBank/DDBJ whole genome shotgun (WGS) entry which is preliminary data.</text>
</comment>
<feature type="region of interest" description="Disordered" evidence="5">
    <location>
        <begin position="63"/>
        <end position="98"/>
    </location>
</feature>
<dbReference type="InterPro" id="IPR038765">
    <property type="entry name" value="Papain-like_cys_pep_sf"/>
</dbReference>
<keyword evidence="2" id="KW-0645">Protease</keyword>
<gene>
    <name evidence="7" type="ORF">DB88DRAFT_500285</name>
</gene>
<accession>A0AAD9CUW2</accession>
<evidence type="ECO:0000256" key="2">
    <source>
        <dbReference type="ARBA" id="ARBA00022670"/>
    </source>
</evidence>
<proteinExistence type="inferred from homology"/>
<feature type="compositionally biased region" description="Basic and acidic residues" evidence="5">
    <location>
        <begin position="1"/>
        <end position="10"/>
    </location>
</feature>
<feature type="compositionally biased region" description="Basic and acidic residues" evidence="5">
    <location>
        <begin position="157"/>
        <end position="173"/>
    </location>
</feature>
<evidence type="ECO:0000313" key="8">
    <source>
        <dbReference type="Proteomes" id="UP001182556"/>
    </source>
</evidence>
<dbReference type="AlphaFoldDB" id="A0AAD9CUW2"/>
<dbReference type="Gene3D" id="3.40.395.10">
    <property type="entry name" value="Adenoviral Proteinase, Chain A"/>
    <property type="match status" value="1"/>
</dbReference>
<feature type="region of interest" description="Disordered" evidence="5">
    <location>
        <begin position="131"/>
        <end position="306"/>
    </location>
</feature>
<comment type="similarity">
    <text evidence="1">Belongs to the peptidase C48 family.</text>
</comment>
<keyword evidence="4" id="KW-0788">Thiol protease</keyword>
<dbReference type="PROSITE" id="PS50600">
    <property type="entry name" value="ULP_PROTEASE"/>
    <property type="match status" value="1"/>
</dbReference>
<keyword evidence="8" id="KW-1185">Reference proteome</keyword>
<dbReference type="GO" id="GO:0006508">
    <property type="term" value="P:proteolysis"/>
    <property type="evidence" value="ECO:0007669"/>
    <property type="project" value="UniProtKB-KW"/>
</dbReference>
<evidence type="ECO:0000256" key="4">
    <source>
        <dbReference type="ARBA" id="ARBA00022807"/>
    </source>
</evidence>
<organism evidence="7 8">
    <name type="scientific">Papiliotrema laurentii</name>
    <name type="common">Cryptococcus laurentii</name>
    <dbReference type="NCBI Taxonomy" id="5418"/>
    <lineage>
        <taxon>Eukaryota</taxon>
        <taxon>Fungi</taxon>
        <taxon>Dikarya</taxon>
        <taxon>Basidiomycota</taxon>
        <taxon>Agaricomycotina</taxon>
        <taxon>Tremellomycetes</taxon>
        <taxon>Tremellales</taxon>
        <taxon>Rhynchogastremaceae</taxon>
        <taxon>Papiliotrema</taxon>
    </lineage>
</organism>
<dbReference type="InterPro" id="IPR003653">
    <property type="entry name" value="Peptidase_C48_C"/>
</dbReference>
<dbReference type="GO" id="GO:0005634">
    <property type="term" value="C:nucleus"/>
    <property type="evidence" value="ECO:0007669"/>
    <property type="project" value="TreeGrafter"/>
</dbReference>
<name>A0AAD9CUW2_PAPLA</name>
<evidence type="ECO:0000256" key="1">
    <source>
        <dbReference type="ARBA" id="ARBA00005234"/>
    </source>
</evidence>
<dbReference type="PANTHER" id="PTHR12606:SF141">
    <property type="entry name" value="GH15225P-RELATED"/>
    <property type="match status" value="1"/>
</dbReference>
<dbReference type="GO" id="GO:0016926">
    <property type="term" value="P:protein desumoylation"/>
    <property type="evidence" value="ECO:0007669"/>
    <property type="project" value="TreeGrafter"/>
</dbReference>
<sequence>MSVKRPRDSDVLPPSPGPSIDLDTVPSKRLKLEQEDGDSLLPRPFFGRFFDGVRSFGTMIRRKTSTHSEMRAQKSTVNKSKPLPLGARSISEGSSSGSLAVLQEEDKKREMTQVQNSAPSTIAAALSWNLNTDDSAPQPSSDNTTALRTPSSSSTNRHADKDSQASESERRLDNLSTQYLFNEGSLRKGRPPDRGQSDSVKGTAAVPINIEDSDSEDDNDHGEGSSTPARNSFAIEDIRSPRTPIGRPPPTRPNLSAYKPPSREYDWITSDSRSTTSSLDHASRGSSDSARKRRKREKLWMSSNLRGTSDQLKQRRVHIERQVLKALEMEDSGQAERARRVLKLLEPLISPSRVEELRFKAVLKSRGSDARALTSREELQKLLDSRKETTVEDVLSKQKASNSPFSISKMKSKAAAVKQDALAARPSSVTDIVEKFRKTQLEEEEKIAKKLRPACPTQMKKDRSAIVRKYLQDRAFDRKGLKNASLTRLTHTQWLDDEVINNYGDLIMARRKEAEQAGKLDGLKDVFWLNSFFYTQVSTHGYQKVRRWTKKVDIFAKDLVIFPINIGNLHWTAGAINIKEKRFEFYDSMGGSGTAQSVFANLRSYLESEHKDKKGSPIDLSDWKDYYSRKTPQQDNGSDCGVFSVQTLDALARGKDLTKPEEWEFGATNMPYIRDLMIYEIGQQKLEPRWPKEQ</sequence>